<dbReference type="Proteomes" id="UP000193380">
    <property type="component" value="Unassembled WGS sequence"/>
</dbReference>
<name>A0A060Z4J1_ONCMY</name>
<protein>
    <submittedName>
        <fullName evidence="4">Uncharacterized protein</fullName>
    </submittedName>
</protein>
<organism evidence="4 5">
    <name type="scientific">Oncorhynchus mykiss</name>
    <name type="common">Rainbow trout</name>
    <name type="synonym">Salmo gairdneri</name>
    <dbReference type="NCBI Taxonomy" id="8022"/>
    <lineage>
        <taxon>Eukaryota</taxon>
        <taxon>Metazoa</taxon>
        <taxon>Chordata</taxon>
        <taxon>Craniata</taxon>
        <taxon>Vertebrata</taxon>
        <taxon>Euteleostomi</taxon>
        <taxon>Actinopterygii</taxon>
        <taxon>Neopterygii</taxon>
        <taxon>Teleostei</taxon>
        <taxon>Protacanthopterygii</taxon>
        <taxon>Salmoniformes</taxon>
        <taxon>Salmonidae</taxon>
        <taxon>Salmoninae</taxon>
        <taxon>Oncorhynchus</taxon>
    </lineage>
</organism>
<proteinExistence type="inferred from homology"/>
<feature type="coiled-coil region" evidence="3">
    <location>
        <begin position="121"/>
        <end position="169"/>
    </location>
</feature>
<feature type="coiled-coil region" evidence="3">
    <location>
        <begin position="15"/>
        <end position="70"/>
    </location>
</feature>
<dbReference type="EMBL" id="FR942441">
    <property type="protein sequence ID" value="CDQ99018.1"/>
    <property type="molecule type" value="Genomic_DNA"/>
</dbReference>
<dbReference type="InterPro" id="IPR026079">
    <property type="entry name" value="CDR2"/>
</dbReference>
<comment type="similarity">
    <text evidence="1">Belongs to the CDR2 family.</text>
</comment>
<evidence type="ECO:0000256" key="1">
    <source>
        <dbReference type="ARBA" id="ARBA00009019"/>
    </source>
</evidence>
<dbReference type="AlphaFoldDB" id="A0A060Z4J1"/>
<dbReference type="PaxDb" id="8022-A0A060Z4J1"/>
<keyword evidence="2 3" id="KW-0175">Coiled coil</keyword>
<sequence>MDLLRHVNDQHAKVYEQLDQSSRELEQSNTRLVQDNRAAQHKIQGLTEMIEALQIQMEDLQCQVEDLKTAPANPNRKPLTEACRPYGAQSVYCLNDLQHTQRYSSYNSGDQSDDRWSPSDLSWLEEEQESLRQSLRSLQTQLANERARREGAERDADLLANENVVLEQRLGMMAGCQVRKRSNSHRA</sequence>
<dbReference type="STRING" id="8022.A0A060Z4J1"/>
<evidence type="ECO:0000313" key="5">
    <source>
        <dbReference type="Proteomes" id="UP000193380"/>
    </source>
</evidence>
<evidence type="ECO:0000256" key="3">
    <source>
        <dbReference type="SAM" id="Coils"/>
    </source>
</evidence>
<evidence type="ECO:0000313" key="4">
    <source>
        <dbReference type="EMBL" id="CDQ99018.1"/>
    </source>
</evidence>
<evidence type="ECO:0000256" key="2">
    <source>
        <dbReference type="ARBA" id="ARBA00023054"/>
    </source>
</evidence>
<reference evidence="4" key="2">
    <citation type="submission" date="2014-03" db="EMBL/GenBank/DDBJ databases">
        <authorList>
            <person name="Genoscope - CEA"/>
        </authorList>
    </citation>
    <scope>NUCLEOTIDE SEQUENCE</scope>
</reference>
<dbReference type="PANTHER" id="PTHR19232">
    <property type="entry name" value="CENTROCORTIN FAMILY MEMBER"/>
    <property type="match status" value="1"/>
</dbReference>
<dbReference type="PANTHER" id="PTHR19232:SF1">
    <property type="entry name" value="CEREBELLAR DEGENERATION-RELATED PROTEIN 2"/>
    <property type="match status" value="1"/>
</dbReference>
<accession>A0A060Z4J1</accession>
<reference evidence="4" key="1">
    <citation type="journal article" date="2014" name="Nat. Commun.">
        <title>The rainbow trout genome provides novel insights into evolution after whole-genome duplication in vertebrates.</title>
        <authorList>
            <person name="Berthelot C."/>
            <person name="Brunet F."/>
            <person name="Chalopin D."/>
            <person name="Juanchich A."/>
            <person name="Bernard M."/>
            <person name="Noel B."/>
            <person name="Bento P."/>
            <person name="Da Silva C."/>
            <person name="Labadie K."/>
            <person name="Alberti A."/>
            <person name="Aury J.M."/>
            <person name="Louis A."/>
            <person name="Dehais P."/>
            <person name="Bardou P."/>
            <person name="Montfort J."/>
            <person name="Klopp C."/>
            <person name="Cabau C."/>
            <person name="Gaspin C."/>
            <person name="Thorgaard G.H."/>
            <person name="Boussaha M."/>
            <person name="Quillet E."/>
            <person name="Guyomard R."/>
            <person name="Galiana D."/>
            <person name="Bobe J."/>
            <person name="Volff J.N."/>
            <person name="Genet C."/>
            <person name="Wincker P."/>
            <person name="Jaillon O."/>
            <person name="Roest Crollius H."/>
            <person name="Guiguen Y."/>
        </authorList>
    </citation>
    <scope>NUCLEOTIDE SEQUENCE [LARGE SCALE GENOMIC DNA]</scope>
</reference>
<gene>
    <name evidence="4" type="ORF">GSONMT00016766001</name>
</gene>